<feature type="domain" description="DUF447" evidence="1">
    <location>
        <begin position="16"/>
        <end position="130"/>
    </location>
</feature>
<evidence type="ECO:0000259" key="2">
    <source>
        <dbReference type="Pfam" id="PF20766"/>
    </source>
</evidence>
<dbReference type="InterPro" id="IPR012349">
    <property type="entry name" value="Split_barrel_FMN-bd"/>
</dbReference>
<gene>
    <name evidence="3" type="ORF">KDK67_04165</name>
</gene>
<keyword evidence="4" id="KW-1185">Reference proteome</keyword>
<reference evidence="3" key="1">
    <citation type="journal article" date="2021" name="mSystems">
        <title>Bacteria and Archaea Synergistically Convert Glycine Betaine to Biogenic Methane in the Formosa Cold Seep of the South China Sea.</title>
        <authorList>
            <person name="Li L."/>
            <person name="Zhang W."/>
            <person name="Zhang S."/>
            <person name="Song L."/>
            <person name="Sun Q."/>
            <person name="Zhang H."/>
            <person name="Xiang H."/>
            <person name="Dong X."/>
        </authorList>
    </citation>
    <scope>NUCLEOTIDE SEQUENCE</scope>
    <source>
        <strain evidence="3">LLY</strain>
    </source>
</reference>
<sequence length="198" mass="22293">MKEFDLDNFGISEGISEVIVTTSNGWVPNAAPIGIIRKGNDVFVRLYKGSQTYDNVKAERILVANLVYDPLIFVRSTFGNLAESEFEVLSYEGLGFATVRDSFCWVVFECDEVKETSEAIVAKLVPRHAHAGRCIFNSINRGFNLVVESCVHATRYELTNDERYMRLIKAYSITVNKCGSELDKEAMALLLKRYDGQV</sequence>
<evidence type="ECO:0000313" key="4">
    <source>
        <dbReference type="Proteomes" id="UP001056766"/>
    </source>
</evidence>
<accession>A0A9E4ZEP8</accession>
<feature type="domain" description="DUF447" evidence="2">
    <location>
        <begin position="140"/>
        <end position="191"/>
    </location>
</feature>
<dbReference type="Gene3D" id="2.30.110.10">
    <property type="entry name" value="Electron Transport, Fmn-binding Protein, Chain A"/>
    <property type="match status" value="1"/>
</dbReference>
<evidence type="ECO:0000313" key="3">
    <source>
        <dbReference type="EMBL" id="MCM1986206.1"/>
    </source>
</evidence>
<dbReference type="EMBL" id="JAGSOI010000010">
    <property type="protein sequence ID" value="MCM1986206.1"/>
    <property type="molecule type" value="Genomic_DNA"/>
</dbReference>
<organism evidence="3 4">
    <name type="scientific">Methanococcoides seepicolus</name>
    <dbReference type="NCBI Taxonomy" id="2828780"/>
    <lineage>
        <taxon>Archaea</taxon>
        <taxon>Methanobacteriati</taxon>
        <taxon>Methanobacteriota</taxon>
        <taxon>Stenosarchaea group</taxon>
        <taxon>Methanomicrobia</taxon>
        <taxon>Methanosarcinales</taxon>
        <taxon>Methanosarcinaceae</taxon>
        <taxon>Methanococcoides</taxon>
    </lineage>
</organism>
<dbReference type="InterPro" id="IPR007386">
    <property type="entry name" value="DUF447_N"/>
</dbReference>
<dbReference type="InterPro" id="IPR049288">
    <property type="entry name" value="DUF447_C"/>
</dbReference>
<dbReference type="AlphaFoldDB" id="A0A9E4ZEP8"/>
<dbReference type="Pfam" id="PF20766">
    <property type="entry name" value="DUF447_C"/>
    <property type="match status" value="1"/>
</dbReference>
<dbReference type="Pfam" id="PF04289">
    <property type="entry name" value="DUF447_N"/>
    <property type="match status" value="1"/>
</dbReference>
<dbReference type="SUPFAM" id="SSF50475">
    <property type="entry name" value="FMN-binding split barrel"/>
    <property type="match status" value="1"/>
</dbReference>
<dbReference type="Gene3D" id="1.20.58.290">
    <property type="entry name" value="Hypothetical membrane protein ta0354_69_121"/>
    <property type="match status" value="1"/>
</dbReference>
<reference evidence="3" key="2">
    <citation type="submission" date="2021-04" db="EMBL/GenBank/DDBJ databases">
        <authorList>
            <person name="Dong X."/>
        </authorList>
    </citation>
    <scope>NUCLEOTIDE SEQUENCE</scope>
    <source>
        <strain evidence="3">LLY</strain>
    </source>
</reference>
<protein>
    <submittedName>
        <fullName evidence="3">DUF447 family protein</fullName>
    </submittedName>
</protein>
<dbReference type="RefSeq" id="WP_250867570.1">
    <property type="nucleotide sequence ID" value="NZ_JAGSOI010000010.1"/>
</dbReference>
<dbReference type="Proteomes" id="UP001056766">
    <property type="component" value="Unassembled WGS sequence"/>
</dbReference>
<evidence type="ECO:0000259" key="1">
    <source>
        <dbReference type="Pfam" id="PF04289"/>
    </source>
</evidence>
<comment type="caution">
    <text evidence="3">The sequence shown here is derived from an EMBL/GenBank/DDBJ whole genome shotgun (WGS) entry which is preliminary data.</text>
</comment>
<name>A0A9E4ZEP8_9EURY</name>
<proteinExistence type="predicted"/>